<organism evidence="1 2">
    <name type="scientific">Rugosimonospora acidiphila</name>
    <dbReference type="NCBI Taxonomy" id="556531"/>
    <lineage>
        <taxon>Bacteria</taxon>
        <taxon>Bacillati</taxon>
        <taxon>Actinomycetota</taxon>
        <taxon>Actinomycetes</taxon>
        <taxon>Micromonosporales</taxon>
        <taxon>Micromonosporaceae</taxon>
        <taxon>Rugosimonospora</taxon>
    </lineage>
</organism>
<dbReference type="Pfam" id="PF06013">
    <property type="entry name" value="WXG100"/>
    <property type="match status" value="1"/>
</dbReference>
<dbReference type="Gene3D" id="1.10.287.1060">
    <property type="entry name" value="ESAT-6-like"/>
    <property type="match status" value="1"/>
</dbReference>
<evidence type="ECO:0000313" key="2">
    <source>
        <dbReference type="Proteomes" id="UP001501570"/>
    </source>
</evidence>
<dbReference type="RefSeq" id="WP_345631599.1">
    <property type="nucleotide sequence ID" value="NZ_BAABJQ010000011.1"/>
</dbReference>
<dbReference type="InterPro" id="IPR010310">
    <property type="entry name" value="T7SS_ESAT-6-like"/>
</dbReference>
<gene>
    <name evidence="1" type="ORF">GCM10023322_39920</name>
</gene>
<evidence type="ECO:0000313" key="1">
    <source>
        <dbReference type="EMBL" id="GAA5188688.1"/>
    </source>
</evidence>
<dbReference type="EMBL" id="BAABJQ010000011">
    <property type="protein sequence ID" value="GAA5188688.1"/>
    <property type="molecule type" value="Genomic_DNA"/>
</dbReference>
<accession>A0ABP9RZ35</accession>
<dbReference type="Proteomes" id="UP001501570">
    <property type="component" value="Unassembled WGS sequence"/>
</dbReference>
<dbReference type="InterPro" id="IPR036689">
    <property type="entry name" value="ESAT-6-like_sf"/>
</dbReference>
<sequence>MTSPNGGVTQGDPVLMQKAADSATGAGEGIALNLSRLLDEVQLAAPGFVGAAGSGFQDVVSHLEQDLQGMLKALNYMADKVNQTGRVFDATDAGARAEIMKVQQQSGAFSAAQALRGN</sequence>
<proteinExistence type="predicted"/>
<dbReference type="SUPFAM" id="SSF140453">
    <property type="entry name" value="EsxAB dimer-like"/>
    <property type="match status" value="1"/>
</dbReference>
<evidence type="ECO:0008006" key="3">
    <source>
        <dbReference type="Google" id="ProtNLM"/>
    </source>
</evidence>
<name>A0ABP9RZ35_9ACTN</name>
<reference evidence="2" key="1">
    <citation type="journal article" date="2019" name="Int. J. Syst. Evol. Microbiol.">
        <title>The Global Catalogue of Microorganisms (GCM) 10K type strain sequencing project: providing services to taxonomists for standard genome sequencing and annotation.</title>
        <authorList>
            <consortium name="The Broad Institute Genomics Platform"/>
            <consortium name="The Broad Institute Genome Sequencing Center for Infectious Disease"/>
            <person name="Wu L."/>
            <person name="Ma J."/>
        </authorList>
    </citation>
    <scope>NUCLEOTIDE SEQUENCE [LARGE SCALE GENOMIC DNA]</scope>
    <source>
        <strain evidence="2">JCM 18304</strain>
    </source>
</reference>
<protein>
    <recommendedName>
        <fullName evidence="3">Excreted virulence factor EspC, type VII ESX diderm</fullName>
    </recommendedName>
</protein>
<comment type="caution">
    <text evidence="1">The sequence shown here is derived from an EMBL/GenBank/DDBJ whole genome shotgun (WGS) entry which is preliminary data.</text>
</comment>
<keyword evidence="2" id="KW-1185">Reference proteome</keyword>